<dbReference type="InterPro" id="IPR005135">
    <property type="entry name" value="Endo/exonuclease/phosphatase"/>
</dbReference>
<dbReference type="PATRIC" id="fig|1246995.3.peg.6607"/>
<dbReference type="OrthoDB" id="9105374at2"/>
<keyword evidence="2" id="KW-0269">Exonuclease</keyword>
<feature type="domain" description="Endonuclease/exonuclease/phosphatase" evidence="1">
    <location>
        <begin position="6"/>
        <end position="250"/>
    </location>
</feature>
<dbReference type="Gene3D" id="3.60.10.10">
    <property type="entry name" value="Endonuclease/exonuclease/phosphatase"/>
    <property type="match status" value="1"/>
</dbReference>
<dbReference type="EMBL" id="CP006272">
    <property type="protein sequence ID" value="AGZ44788.1"/>
    <property type="molecule type" value="Genomic_DNA"/>
</dbReference>
<dbReference type="HOGENOM" id="CLU_092367_0_0_11"/>
<keyword evidence="2" id="KW-0255">Endonuclease</keyword>
<keyword evidence="2" id="KW-0540">Nuclease</keyword>
<dbReference type="GO" id="GO:0004519">
    <property type="term" value="F:endonuclease activity"/>
    <property type="evidence" value="ECO:0007669"/>
    <property type="project" value="UniProtKB-KW"/>
</dbReference>
<name>U5W6F3_9ACTN</name>
<dbReference type="PANTHER" id="PTHR43250:SF2">
    <property type="entry name" value="EXODEOXYRIBONUCLEASE III"/>
    <property type="match status" value="1"/>
</dbReference>
<dbReference type="Pfam" id="PF03372">
    <property type="entry name" value="Exo_endo_phos"/>
    <property type="match status" value="1"/>
</dbReference>
<dbReference type="GO" id="GO:0008311">
    <property type="term" value="F:double-stranded DNA 3'-5' DNA exonuclease activity"/>
    <property type="evidence" value="ECO:0007669"/>
    <property type="project" value="InterPro"/>
</dbReference>
<dbReference type="STRING" id="1246995.AFR_32650"/>
<dbReference type="RefSeq" id="WP_023561126.1">
    <property type="nucleotide sequence ID" value="NC_022657.1"/>
</dbReference>
<dbReference type="GO" id="GO:0006281">
    <property type="term" value="P:DNA repair"/>
    <property type="evidence" value="ECO:0007669"/>
    <property type="project" value="InterPro"/>
</dbReference>
<evidence type="ECO:0000313" key="3">
    <source>
        <dbReference type="Proteomes" id="UP000017746"/>
    </source>
</evidence>
<dbReference type="Proteomes" id="UP000017746">
    <property type="component" value="Chromosome"/>
</dbReference>
<evidence type="ECO:0000259" key="1">
    <source>
        <dbReference type="Pfam" id="PF03372"/>
    </source>
</evidence>
<evidence type="ECO:0000313" key="2">
    <source>
        <dbReference type="EMBL" id="AGZ44788.1"/>
    </source>
</evidence>
<protein>
    <submittedName>
        <fullName evidence="2">Endonuclease/exonuclease/phosphatase</fullName>
    </submittedName>
</protein>
<accession>U5W6F3</accession>
<organism evidence="2 3">
    <name type="scientific">Actinoplanes friuliensis DSM 7358</name>
    <dbReference type="NCBI Taxonomy" id="1246995"/>
    <lineage>
        <taxon>Bacteria</taxon>
        <taxon>Bacillati</taxon>
        <taxon>Actinomycetota</taxon>
        <taxon>Actinomycetes</taxon>
        <taxon>Micromonosporales</taxon>
        <taxon>Micromonosporaceae</taxon>
        <taxon>Actinoplanes</taxon>
    </lineage>
</organism>
<sequence>MTLRFITWNIKTGGSGGRLDAVVELLRRERPDVLALQELRGFRGQKMREVAAAVGMTPFLAPSFFGQPVAVLVRPPLRIVAWSAVRWRLHHAAAAVVVPTAAGQVTFVSTHLNPFSPGRRLREARWLAARHRPAKGLTLIAGDLNSLDPGTDHTGRLSRLPEPYRRRHLAKDGAADTRAIAAFEAAGFTDLWRTTGEGDGLTVPTTEGGGHEFSEAGMRLDYALATDTVAAAATKARVLHGDEAEYASDHYPLAVDLDL</sequence>
<dbReference type="PANTHER" id="PTHR43250">
    <property type="entry name" value="EXODEOXYRIBONUCLEASE III"/>
    <property type="match status" value="1"/>
</dbReference>
<dbReference type="AlphaFoldDB" id="U5W6F3"/>
<dbReference type="SUPFAM" id="SSF56219">
    <property type="entry name" value="DNase I-like"/>
    <property type="match status" value="1"/>
</dbReference>
<dbReference type="KEGG" id="afs:AFR_32650"/>
<dbReference type="eggNOG" id="COG0708">
    <property type="taxonomic scope" value="Bacteria"/>
</dbReference>
<proteinExistence type="predicted"/>
<reference evidence="2 3" key="1">
    <citation type="journal article" date="2014" name="J. Biotechnol.">
        <title>Complete genome sequence of the actinobacterium Actinoplanes friuliensis HAG 010964, producer of the lipopeptide antibiotic friulimycin.</title>
        <authorList>
            <person name="Ruckert C."/>
            <person name="Szczepanowski R."/>
            <person name="Albersmeier A."/>
            <person name="Goesmann A."/>
            <person name="Fischer N."/>
            <person name="Steinkamper A."/>
            <person name="Puhler A."/>
            <person name="Biener R."/>
            <person name="Schwartz D."/>
            <person name="Kalinowski J."/>
        </authorList>
    </citation>
    <scope>NUCLEOTIDE SEQUENCE [LARGE SCALE GENOMIC DNA]</scope>
    <source>
        <strain evidence="2 3">DSM 7358</strain>
    </source>
</reference>
<dbReference type="InterPro" id="IPR036691">
    <property type="entry name" value="Endo/exonu/phosph_ase_sf"/>
</dbReference>
<dbReference type="InterPro" id="IPR037493">
    <property type="entry name" value="ExoIII-like"/>
</dbReference>
<keyword evidence="3" id="KW-1185">Reference proteome</keyword>
<keyword evidence="2" id="KW-0378">Hydrolase</keyword>
<gene>
    <name evidence="2" type="ORF">AFR_32650</name>
</gene>